<sequence>MISSQELEEIEMSDGPAANDELEAYDDAELDLGAREHAELSARGSHMRRVRRRKSRPAESAVAPRGASQTGSASQAESIASDAALTNGQLTWRLGVAVAVIAAFVAVLAHGAASVLLAPGASALAIVLTVSGAVATWYFAMTVWHALRYRATPSFSDAALPRLTVIVPAYNEGAAVRVALESALANDYPADKLQIIAIDDGSKDDTWSHIEAVAAAHPGRVLAIKQPKNAGKREALVTGFARADGDLVVTVDSDSKLERTALRAIVAPMMADPEVAAVAGRVLVLNREDNLLTRLLSARFFITFDLARAAQSAYGAVLCTPGALSAYRMDAVRKVVERWSAQTFMGQPCTIAEDRALTTWLLREGYRSVYQRTAVVETIMPTDLKRMARMLIRWERGNIREDIVMLPVLATRWRSRDQWWPTFEIVFELVQYPLAYIGLTLLAARVIAQPEALLTIAGVVLLGAVVQTLYTLRSRRGADFFFGVGYALFAFVGLWWVFPYSLVTVRDGRWLTR</sequence>
<organism evidence="8 9">
    <name type="scientific">Sandaracinus amylolyticus</name>
    <dbReference type="NCBI Taxonomy" id="927083"/>
    <lineage>
        <taxon>Bacteria</taxon>
        <taxon>Pseudomonadati</taxon>
        <taxon>Myxococcota</taxon>
        <taxon>Polyangia</taxon>
        <taxon>Polyangiales</taxon>
        <taxon>Sandaracinaceae</taxon>
        <taxon>Sandaracinus</taxon>
    </lineage>
</organism>
<protein>
    <submittedName>
        <fullName evidence="8">Hyaluronan synthase</fullName>
    </submittedName>
</protein>
<evidence type="ECO:0000313" key="9">
    <source>
        <dbReference type="Proteomes" id="UP000034883"/>
    </source>
</evidence>
<evidence type="ECO:0000256" key="4">
    <source>
        <dbReference type="ARBA" id="ARBA00022679"/>
    </source>
</evidence>
<keyword evidence="5 7" id="KW-0472">Membrane</keyword>
<dbReference type="GO" id="GO:0050501">
    <property type="term" value="F:hyaluronan synthase activity"/>
    <property type="evidence" value="ECO:0007669"/>
    <property type="project" value="TreeGrafter"/>
</dbReference>
<feature type="transmembrane region" description="Helical" evidence="7">
    <location>
        <begin position="94"/>
        <end position="117"/>
    </location>
</feature>
<dbReference type="AlphaFoldDB" id="A0A0F6YHH1"/>
<dbReference type="EMBL" id="CP011125">
    <property type="protein sequence ID" value="AKF04682.1"/>
    <property type="molecule type" value="Genomic_DNA"/>
</dbReference>
<dbReference type="Proteomes" id="UP000034883">
    <property type="component" value="Chromosome"/>
</dbReference>
<evidence type="ECO:0000256" key="7">
    <source>
        <dbReference type="SAM" id="Phobius"/>
    </source>
</evidence>
<keyword evidence="9" id="KW-1185">Reference proteome</keyword>
<feature type="transmembrane region" description="Helical" evidence="7">
    <location>
        <begin position="453"/>
        <end position="472"/>
    </location>
</feature>
<dbReference type="SUPFAM" id="SSF53448">
    <property type="entry name" value="Nucleotide-diphospho-sugar transferases"/>
    <property type="match status" value="1"/>
</dbReference>
<gene>
    <name evidence="8" type="ORF">DB32_001831</name>
</gene>
<reference evidence="8 9" key="1">
    <citation type="submission" date="2015-03" db="EMBL/GenBank/DDBJ databases">
        <title>Genome assembly of Sandaracinus amylolyticus DSM 53668.</title>
        <authorList>
            <person name="Sharma G."/>
            <person name="Subramanian S."/>
        </authorList>
    </citation>
    <scope>NUCLEOTIDE SEQUENCE [LARGE SCALE GENOMIC DNA]</scope>
    <source>
        <strain evidence="8 9">DSM 53668</strain>
    </source>
</reference>
<dbReference type="GO" id="GO:0030213">
    <property type="term" value="P:hyaluronan biosynthetic process"/>
    <property type="evidence" value="ECO:0007669"/>
    <property type="project" value="TreeGrafter"/>
</dbReference>
<keyword evidence="3" id="KW-0328">Glycosyltransferase</keyword>
<keyword evidence="2" id="KW-1003">Cell membrane</keyword>
<dbReference type="PANTHER" id="PTHR22913:SF12">
    <property type="entry name" value="MANNURONAN SYNTHASE"/>
    <property type="match status" value="1"/>
</dbReference>
<evidence type="ECO:0000313" key="8">
    <source>
        <dbReference type="EMBL" id="AKF04682.1"/>
    </source>
</evidence>
<evidence type="ECO:0000256" key="3">
    <source>
        <dbReference type="ARBA" id="ARBA00022676"/>
    </source>
</evidence>
<feature type="region of interest" description="Disordered" evidence="6">
    <location>
        <begin position="36"/>
        <end position="74"/>
    </location>
</feature>
<dbReference type="KEGG" id="samy:DB32_001831"/>
<dbReference type="GO" id="GO:0085029">
    <property type="term" value="P:extracellular matrix assembly"/>
    <property type="evidence" value="ECO:0007669"/>
    <property type="project" value="TreeGrafter"/>
</dbReference>
<dbReference type="RefSeq" id="WP_053231997.1">
    <property type="nucleotide sequence ID" value="NZ_CP011125.1"/>
</dbReference>
<proteinExistence type="predicted"/>
<evidence type="ECO:0000256" key="6">
    <source>
        <dbReference type="SAM" id="MobiDB-lite"/>
    </source>
</evidence>
<feature type="transmembrane region" description="Helical" evidence="7">
    <location>
        <begin position="479"/>
        <end position="498"/>
    </location>
</feature>
<dbReference type="Pfam" id="PF13641">
    <property type="entry name" value="Glyco_tranf_2_3"/>
    <property type="match status" value="1"/>
</dbReference>
<evidence type="ECO:0000256" key="1">
    <source>
        <dbReference type="ARBA" id="ARBA00004236"/>
    </source>
</evidence>
<feature type="compositionally biased region" description="Acidic residues" evidence="6">
    <location>
        <begin position="1"/>
        <end position="12"/>
    </location>
</feature>
<keyword evidence="7" id="KW-1133">Transmembrane helix</keyword>
<dbReference type="CDD" id="cd06423">
    <property type="entry name" value="CESA_like"/>
    <property type="match status" value="1"/>
</dbReference>
<dbReference type="STRING" id="927083.DB32_001831"/>
<evidence type="ECO:0000256" key="5">
    <source>
        <dbReference type="ARBA" id="ARBA00023136"/>
    </source>
</evidence>
<feature type="region of interest" description="Disordered" evidence="6">
    <location>
        <begin position="1"/>
        <end position="23"/>
    </location>
</feature>
<keyword evidence="4" id="KW-0808">Transferase</keyword>
<feature type="transmembrane region" description="Helical" evidence="7">
    <location>
        <begin position="123"/>
        <end position="147"/>
    </location>
</feature>
<name>A0A0F6YHH1_9BACT</name>
<evidence type="ECO:0000256" key="2">
    <source>
        <dbReference type="ARBA" id="ARBA00022475"/>
    </source>
</evidence>
<dbReference type="PANTHER" id="PTHR22913">
    <property type="entry name" value="HYALURONAN SYNTHASE"/>
    <property type="match status" value="1"/>
</dbReference>
<comment type="subcellular location">
    <subcellularLocation>
        <location evidence="1">Cell membrane</location>
    </subcellularLocation>
</comment>
<feature type="compositionally biased region" description="Basic residues" evidence="6">
    <location>
        <begin position="45"/>
        <end position="55"/>
    </location>
</feature>
<dbReference type="Gene3D" id="3.90.550.10">
    <property type="entry name" value="Spore Coat Polysaccharide Biosynthesis Protein SpsA, Chain A"/>
    <property type="match status" value="1"/>
</dbReference>
<dbReference type="GO" id="GO:0005886">
    <property type="term" value="C:plasma membrane"/>
    <property type="evidence" value="ECO:0007669"/>
    <property type="project" value="UniProtKB-SubCell"/>
</dbReference>
<accession>A0A0F6YHH1</accession>
<dbReference type="InterPro" id="IPR029044">
    <property type="entry name" value="Nucleotide-diphossugar_trans"/>
</dbReference>
<keyword evidence="7" id="KW-0812">Transmembrane</keyword>
<feature type="transmembrane region" description="Helical" evidence="7">
    <location>
        <begin position="425"/>
        <end position="447"/>
    </location>
</feature>